<keyword evidence="1" id="KW-0812">Transmembrane</keyword>
<name>A0AAV9XNM7_9PEZI</name>
<proteinExistence type="predicted"/>
<keyword evidence="1" id="KW-0472">Membrane</keyword>
<gene>
    <name evidence="2" type="ORF">TWF694_000459</name>
</gene>
<organism evidence="2 3">
    <name type="scientific">Orbilia ellipsospora</name>
    <dbReference type="NCBI Taxonomy" id="2528407"/>
    <lineage>
        <taxon>Eukaryota</taxon>
        <taxon>Fungi</taxon>
        <taxon>Dikarya</taxon>
        <taxon>Ascomycota</taxon>
        <taxon>Pezizomycotina</taxon>
        <taxon>Orbiliomycetes</taxon>
        <taxon>Orbiliales</taxon>
        <taxon>Orbiliaceae</taxon>
        <taxon>Orbilia</taxon>
    </lineage>
</organism>
<evidence type="ECO:0000313" key="3">
    <source>
        <dbReference type="Proteomes" id="UP001365542"/>
    </source>
</evidence>
<dbReference type="AlphaFoldDB" id="A0AAV9XNM7"/>
<dbReference type="Proteomes" id="UP001365542">
    <property type="component" value="Unassembled WGS sequence"/>
</dbReference>
<reference evidence="2 3" key="1">
    <citation type="submission" date="2019-10" db="EMBL/GenBank/DDBJ databases">
        <authorList>
            <person name="Palmer J.M."/>
        </authorList>
    </citation>
    <scope>NUCLEOTIDE SEQUENCE [LARGE SCALE GENOMIC DNA]</scope>
    <source>
        <strain evidence="2 3">TWF694</strain>
    </source>
</reference>
<comment type="caution">
    <text evidence="2">The sequence shown here is derived from an EMBL/GenBank/DDBJ whole genome shotgun (WGS) entry which is preliminary data.</text>
</comment>
<evidence type="ECO:0000256" key="1">
    <source>
        <dbReference type="SAM" id="Phobius"/>
    </source>
</evidence>
<feature type="transmembrane region" description="Helical" evidence="1">
    <location>
        <begin position="12"/>
        <end position="30"/>
    </location>
</feature>
<keyword evidence="1" id="KW-1133">Transmembrane helix</keyword>
<accession>A0AAV9XNM7</accession>
<evidence type="ECO:0000313" key="2">
    <source>
        <dbReference type="EMBL" id="KAK6543725.1"/>
    </source>
</evidence>
<sequence length="334" mass="39026">MSSRSAFRSTQVIVFALFYLISTISARLVWSPLDIFDILTVKKSDVELWQALAYEITALQGWYEGFGVVTRIPGKQYEEGVIPWDELAKDGLKILEDIRSRFEPTDSDIEEYEEVSQKLQDEDEFDDIEVPRNALMILDTMDGYLQDVGEWVQSLMPLLRNVELYRQNPYSVIFWLFGASMARLSAGPETQIFWETERPVEIRRVLLRLKWEFNWASAGFYTRLGFVAAFLPDFGFKERNTIETVAAFCAYYSESLSSIIYLIDEIRKTYSFKKVYKVSGYQLPNDLEKFYHRYQRLPRAEQRMTLMEEVNTLSEAEETRVRVDTVFTSQDADA</sequence>
<protein>
    <submittedName>
        <fullName evidence="2">Uncharacterized protein</fullName>
    </submittedName>
</protein>
<keyword evidence="3" id="KW-1185">Reference proteome</keyword>
<dbReference type="EMBL" id="JAVHJO010000001">
    <property type="protein sequence ID" value="KAK6543725.1"/>
    <property type="molecule type" value="Genomic_DNA"/>
</dbReference>